<dbReference type="Proteomes" id="UP000070544">
    <property type="component" value="Unassembled WGS sequence"/>
</dbReference>
<gene>
    <name evidence="2" type="ORF">M427DRAFT_259034</name>
</gene>
<feature type="region of interest" description="Disordered" evidence="1">
    <location>
        <begin position="25"/>
        <end position="150"/>
    </location>
</feature>
<feature type="region of interest" description="Disordered" evidence="1">
    <location>
        <begin position="175"/>
        <end position="230"/>
    </location>
</feature>
<organism evidence="2 3">
    <name type="scientific">Gonapodya prolifera (strain JEL478)</name>
    <name type="common">Monoblepharis prolifera</name>
    <dbReference type="NCBI Taxonomy" id="1344416"/>
    <lineage>
        <taxon>Eukaryota</taxon>
        <taxon>Fungi</taxon>
        <taxon>Fungi incertae sedis</taxon>
        <taxon>Chytridiomycota</taxon>
        <taxon>Chytridiomycota incertae sedis</taxon>
        <taxon>Monoblepharidomycetes</taxon>
        <taxon>Monoblepharidales</taxon>
        <taxon>Gonapodyaceae</taxon>
        <taxon>Gonapodya</taxon>
    </lineage>
</organism>
<dbReference type="EMBL" id="KQ965747">
    <property type="protein sequence ID" value="KXS17292.1"/>
    <property type="molecule type" value="Genomic_DNA"/>
</dbReference>
<dbReference type="AlphaFoldDB" id="A0A139AKG9"/>
<reference evidence="2 3" key="1">
    <citation type="journal article" date="2015" name="Genome Biol. Evol.">
        <title>Phylogenomic analyses indicate that early fungi evolved digesting cell walls of algal ancestors of land plants.</title>
        <authorList>
            <person name="Chang Y."/>
            <person name="Wang S."/>
            <person name="Sekimoto S."/>
            <person name="Aerts A.L."/>
            <person name="Choi C."/>
            <person name="Clum A."/>
            <person name="LaButti K.M."/>
            <person name="Lindquist E.A."/>
            <person name="Yee Ngan C."/>
            <person name="Ohm R.A."/>
            <person name="Salamov A.A."/>
            <person name="Grigoriev I.V."/>
            <person name="Spatafora J.W."/>
            <person name="Berbee M.L."/>
        </authorList>
    </citation>
    <scope>NUCLEOTIDE SEQUENCE [LARGE SCALE GENOMIC DNA]</scope>
    <source>
        <strain evidence="2 3">JEL478</strain>
    </source>
</reference>
<feature type="compositionally biased region" description="Basic and acidic residues" evidence="1">
    <location>
        <begin position="41"/>
        <end position="57"/>
    </location>
</feature>
<protein>
    <submittedName>
        <fullName evidence="2">Uncharacterized protein</fullName>
    </submittedName>
</protein>
<sequence length="285" mass="29693">MEKFETGVVVRCREWEEIEVQKVRDAREGREADGSGCAHAKKGEADVKGKKTVRDVGHVGNVNFGKGDSGTVGTAHAPSVSTPATTPARTAPARTESTADLAKPLPPTPTPTPLRSSSRHSRSTTIGVTPSHPSHPSLHRAASPAAEPVLVDPVEPRPMSAVADIVSGDPPPIVMGTDTDADPGVLAVPTSADAADHLSVPTSGELDNSSEEYFTDARASSSSPTNLSSVSIDAPSTIIAPLSHMSTVPPESHVYHRDPSTVPRRSFADIVPFESMSLPRGGEGV</sequence>
<accession>A0A139AKG9</accession>
<evidence type="ECO:0000313" key="2">
    <source>
        <dbReference type="EMBL" id="KXS17292.1"/>
    </source>
</evidence>
<feature type="compositionally biased region" description="Low complexity" evidence="1">
    <location>
        <begin position="220"/>
        <end position="230"/>
    </location>
</feature>
<evidence type="ECO:0000256" key="1">
    <source>
        <dbReference type="SAM" id="MobiDB-lite"/>
    </source>
</evidence>
<feature type="compositionally biased region" description="Low complexity" evidence="1">
    <location>
        <begin position="74"/>
        <end position="99"/>
    </location>
</feature>
<evidence type="ECO:0000313" key="3">
    <source>
        <dbReference type="Proteomes" id="UP000070544"/>
    </source>
</evidence>
<proteinExistence type="predicted"/>
<name>A0A139AKG9_GONPJ</name>
<keyword evidence="3" id="KW-1185">Reference proteome</keyword>